<name>J3MH04_ORYBR</name>
<proteinExistence type="predicted"/>
<evidence type="ECO:0000313" key="3">
    <source>
        <dbReference type="Proteomes" id="UP000006038"/>
    </source>
</evidence>
<reference evidence="2" key="1">
    <citation type="journal article" date="2013" name="Nat. Commun.">
        <title>Whole-genome sequencing of Oryza brachyantha reveals mechanisms underlying Oryza genome evolution.</title>
        <authorList>
            <person name="Chen J."/>
            <person name="Huang Q."/>
            <person name="Gao D."/>
            <person name="Wang J."/>
            <person name="Lang Y."/>
            <person name="Liu T."/>
            <person name="Li B."/>
            <person name="Bai Z."/>
            <person name="Luis Goicoechea J."/>
            <person name="Liang C."/>
            <person name="Chen C."/>
            <person name="Zhang W."/>
            <person name="Sun S."/>
            <person name="Liao Y."/>
            <person name="Zhang X."/>
            <person name="Yang L."/>
            <person name="Song C."/>
            <person name="Wang M."/>
            <person name="Shi J."/>
            <person name="Liu G."/>
            <person name="Liu J."/>
            <person name="Zhou H."/>
            <person name="Zhou W."/>
            <person name="Yu Q."/>
            <person name="An N."/>
            <person name="Chen Y."/>
            <person name="Cai Q."/>
            <person name="Wang B."/>
            <person name="Liu B."/>
            <person name="Min J."/>
            <person name="Huang Y."/>
            <person name="Wu H."/>
            <person name="Li Z."/>
            <person name="Zhang Y."/>
            <person name="Yin Y."/>
            <person name="Song W."/>
            <person name="Jiang J."/>
            <person name="Jackson S.A."/>
            <person name="Wing R.A."/>
            <person name="Wang J."/>
            <person name="Chen M."/>
        </authorList>
    </citation>
    <scope>NUCLEOTIDE SEQUENCE [LARGE SCALE GENOMIC DNA]</scope>
    <source>
        <strain evidence="2">cv. IRGC 101232</strain>
    </source>
</reference>
<dbReference type="EnsemblPlants" id="OB06G32980.1">
    <property type="protein sequence ID" value="OB06G32980.1"/>
    <property type="gene ID" value="OB06G32980"/>
</dbReference>
<evidence type="ECO:0000313" key="2">
    <source>
        <dbReference type="EnsemblPlants" id="OB06G32980.1"/>
    </source>
</evidence>
<feature type="region of interest" description="Disordered" evidence="1">
    <location>
        <begin position="99"/>
        <end position="144"/>
    </location>
</feature>
<dbReference type="AlphaFoldDB" id="J3MH04"/>
<dbReference type="Proteomes" id="UP000006038">
    <property type="component" value="Chromosome 6"/>
</dbReference>
<feature type="compositionally biased region" description="Basic and acidic residues" evidence="1">
    <location>
        <begin position="99"/>
        <end position="113"/>
    </location>
</feature>
<protein>
    <submittedName>
        <fullName evidence="2">Uncharacterized protein</fullName>
    </submittedName>
</protein>
<evidence type="ECO:0000256" key="1">
    <source>
        <dbReference type="SAM" id="MobiDB-lite"/>
    </source>
</evidence>
<accession>J3MH04</accession>
<dbReference type="STRING" id="4533.J3MH04"/>
<dbReference type="OMA" id="EHRGSIC"/>
<keyword evidence="3" id="KW-1185">Reference proteome</keyword>
<dbReference type="Gramene" id="OB06G32980.1">
    <property type="protein sequence ID" value="OB06G32980.1"/>
    <property type="gene ID" value="OB06G32980"/>
</dbReference>
<organism evidence="2">
    <name type="scientific">Oryza brachyantha</name>
    <name type="common">malo sina</name>
    <dbReference type="NCBI Taxonomy" id="4533"/>
    <lineage>
        <taxon>Eukaryota</taxon>
        <taxon>Viridiplantae</taxon>
        <taxon>Streptophyta</taxon>
        <taxon>Embryophyta</taxon>
        <taxon>Tracheophyta</taxon>
        <taxon>Spermatophyta</taxon>
        <taxon>Magnoliopsida</taxon>
        <taxon>Liliopsida</taxon>
        <taxon>Poales</taxon>
        <taxon>Poaceae</taxon>
        <taxon>BOP clade</taxon>
        <taxon>Oryzoideae</taxon>
        <taxon>Oryzeae</taxon>
        <taxon>Oryzinae</taxon>
        <taxon>Oryza</taxon>
    </lineage>
</organism>
<reference evidence="2" key="2">
    <citation type="submission" date="2013-04" db="UniProtKB">
        <authorList>
            <consortium name="EnsemblPlants"/>
        </authorList>
    </citation>
    <scope>IDENTIFICATION</scope>
</reference>
<dbReference type="HOGENOM" id="CLU_1350751_0_0_1"/>
<sequence length="203" mass="22782">MANDVIQAKLVGTSGGLGSREDEHRGSICQRIILRLPGVDDRCGVLLAGAVHGRGHREARHLGHCRPRTLPQPCSHVLPRRRRRRRRLRYLQHGFVHSSKEVGRRAPEARESPFGDGISWQQGRSGGKEADWNPGGDGIRRAKRPLLHRDVGQDVAERHRALLRTRLMKMRPHRPSGMVLHDGRRRRAAGDGGGRPWLFCCSG</sequence>